<evidence type="ECO:0000313" key="2">
    <source>
        <dbReference type="EMBL" id="MBC5643640.1"/>
    </source>
</evidence>
<proteinExistence type="predicted"/>
<dbReference type="EMBL" id="JACOOI010000012">
    <property type="protein sequence ID" value="MBC5643640.1"/>
    <property type="molecule type" value="Genomic_DNA"/>
</dbReference>
<name>A0ABR7E1K7_9BACT</name>
<evidence type="ECO:0000313" key="3">
    <source>
        <dbReference type="Proteomes" id="UP000644010"/>
    </source>
</evidence>
<sequence>MIHSTKNILYLLLSLLVCTACSDETLVNGQGKVEEGVPVTATLSFSTSDPAKIETKATDIDESNKVSSLAIFIFKKEKDGSYTIDGKKICTTDEINRNSFAVSTTSGSRYIYAVANYKSSLYTITDDFLGKIETIDDLKGLSVTLPKNKDGSSISVLDGVFLMSGCVVAKNNNKIDFDTPCTIAADGTVNGRILLQRIMSSIQFKVMAAKENTTFVADSWQVKNVPQSSYVFERTSAPYEDYESDGFKESKISSVFEKKDTVVNSLNTSSYNFSFLMMENRKTADKEINNYDMREEMNGSESFSNAPANSTYIVLKGTYTGQTDKPIGTDGKPNKNVTAYTTYYIHVGNWNPKYQGTNSDFKIFRNTRYIYTVKVVGVDQIIVEVESDLQEDESWGSDGDIYVASNQVNIFDAHYGTTVISFSKLMIHDLIKRYAANSGKTCDLEMFKDSFQIVGATPRGGFKPSTDKSDLDWVTYKRNTDDGTNFMKYKESKSDEPLDINGFKADLYNAGLNYNGNDSGDSARYTCFIDEYFYTDSDLSLDKFVNQQPRSINILTYYKHNTESSSSSSINMSAYTFVQRPIYTIYDLDRVQNNNVNGWGTESIQETENLPSKEIPDGSGKDYYSRWKNSFDQGRDNMHEWIAKMNYNANYAWNWTWDTFLDYTNNELNSDYKYAQYACLAKNRDLNGDGVIDNDELRWYLPAVNQYTALVIGGDILPEDVRLYRDTDKDVASGHTYVGSTVNANPALSGSDSNTLDYYVLLANEGLSISYRKNNKNSYRCVRNLRDITENITDIVSLSSRYYGDKVYESYSFQNLNPRSKREKVNKALTFGHTSLDEENRLSEAFEVRQNQLYKSDFSAKKANEENPCDEPEKGWRLPNQKELAIFVFHKAENSGQSFSTYFSCTKNAFAANTYCGYLGYNLAIQSMTVWEDSGSQYKYYDSEYGEYVSINIQIRCVRDTDQINK</sequence>
<protein>
    <submittedName>
        <fullName evidence="2">DUF4906 domain-containing protein</fullName>
    </submittedName>
</protein>
<dbReference type="Gene3D" id="2.60.40.2580">
    <property type="match status" value="1"/>
</dbReference>
<keyword evidence="3" id="KW-1185">Reference proteome</keyword>
<feature type="chain" id="PRO_5045281875" evidence="1">
    <location>
        <begin position="23"/>
        <end position="966"/>
    </location>
</feature>
<dbReference type="Proteomes" id="UP000644010">
    <property type="component" value="Unassembled WGS sequence"/>
</dbReference>
<dbReference type="InterPro" id="IPR018247">
    <property type="entry name" value="EF_Hand_1_Ca_BS"/>
</dbReference>
<comment type="caution">
    <text evidence="2">The sequence shown here is derived from an EMBL/GenBank/DDBJ whole genome shotgun (WGS) entry which is preliminary data.</text>
</comment>
<evidence type="ECO:0000256" key="1">
    <source>
        <dbReference type="SAM" id="SignalP"/>
    </source>
</evidence>
<organism evidence="2 3">
    <name type="scientific">Parabacteroides segnis</name>
    <dbReference type="NCBI Taxonomy" id="2763058"/>
    <lineage>
        <taxon>Bacteria</taxon>
        <taxon>Pseudomonadati</taxon>
        <taxon>Bacteroidota</taxon>
        <taxon>Bacteroidia</taxon>
        <taxon>Bacteroidales</taxon>
        <taxon>Tannerellaceae</taxon>
        <taxon>Parabacteroides</taxon>
    </lineage>
</organism>
<dbReference type="RefSeq" id="WP_186959599.1">
    <property type="nucleotide sequence ID" value="NZ_JACOOI010000012.1"/>
</dbReference>
<feature type="signal peptide" evidence="1">
    <location>
        <begin position="1"/>
        <end position="22"/>
    </location>
</feature>
<keyword evidence="1" id="KW-0732">Signal</keyword>
<accession>A0ABR7E1K7</accession>
<reference evidence="2 3" key="1">
    <citation type="submission" date="2020-08" db="EMBL/GenBank/DDBJ databases">
        <title>Genome public.</title>
        <authorList>
            <person name="Liu C."/>
            <person name="Sun Q."/>
        </authorList>
    </citation>
    <scope>NUCLEOTIDE SEQUENCE [LARGE SCALE GENOMIC DNA]</scope>
    <source>
        <strain evidence="2 3">BX2</strain>
    </source>
</reference>
<gene>
    <name evidence="2" type="ORF">H8S77_12165</name>
</gene>
<dbReference type="PROSITE" id="PS00018">
    <property type="entry name" value="EF_HAND_1"/>
    <property type="match status" value="1"/>
</dbReference>